<dbReference type="EC" id="2.3.1.-" evidence="4"/>
<accession>A0ABY9M4H5</accession>
<dbReference type="EMBL" id="CP132976">
    <property type="protein sequence ID" value="WMD21528.1"/>
    <property type="molecule type" value="Genomic_DNA"/>
</dbReference>
<gene>
    <name evidence="4" type="ORF">RAS12_03910</name>
</gene>
<dbReference type="GO" id="GO:0016746">
    <property type="term" value="F:acyltransferase activity"/>
    <property type="evidence" value="ECO:0007669"/>
    <property type="project" value="UniProtKB-KW"/>
</dbReference>
<dbReference type="SUPFAM" id="SSF55729">
    <property type="entry name" value="Acyl-CoA N-acyltransferases (Nat)"/>
    <property type="match status" value="1"/>
</dbReference>
<dbReference type="PANTHER" id="PTHR43420">
    <property type="entry name" value="ACETYLTRANSFERASE"/>
    <property type="match status" value="1"/>
</dbReference>
<dbReference type="PANTHER" id="PTHR43420:SF3">
    <property type="entry name" value="N-ACETYLTRANSFERASE DOMAIN-CONTAINING PROTEIN"/>
    <property type="match status" value="1"/>
</dbReference>
<keyword evidence="1 4" id="KW-0808">Transferase</keyword>
<dbReference type="RefSeq" id="WP_306945322.1">
    <property type="nucleotide sequence ID" value="NZ_CP132976.1"/>
</dbReference>
<dbReference type="Gene3D" id="3.40.630.30">
    <property type="match status" value="1"/>
</dbReference>
<dbReference type="InterPro" id="IPR050680">
    <property type="entry name" value="YpeA/RimI_acetyltransf"/>
</dbReference>
<proteinExistence type="predicted"/>
<dbReference type="PROSITE" id="PS51186">
    <property type="entry name" value="GNAT"/>
    <property type="match status" value="1"/>
</dbReference>
<dbReference type="Proteomes" id="UP001234798">
    <property type="component" value="Chromosome"/>
</dbReference>
<evidence type="ECO:0000256" key="1">
    <source>
        <dbReference type="ARBA" id="ARBA00022679"/>
    </source>
</evidence>
<dbReference type="Pfam" id="PF08445">
    <property type="entry name" value="FR47"/>
    <property type="match status" value="1"/>
</dbReference>
<evidence type="ECO:0000256" key="2">
    <source>
        <dbReference type="ARBA" id="ARBA00023315"/>
    </source>
</evidence>
<dbReference type="InterPro" id="IPR000182">
    <property type="entry name" value="GNAT_dom"/>
</dbReference>
<dbReference type="InterPro" id="IPR013653">
    <property type="entry name" value="GCN5-like_dom"/>
</dbReference>
<evidence type="ECO:0000259" key="3">
    <source>
        <dbReference type="PROSITE" id="PS51186"/>
    </source>
</evidence>
<evidence type="ECO:0000313" key="5">
    <source>
        <dbReference type="Proteomes" id="UP001234798"/>
    </source>
</evidence>
<sequence>MKSALPHPLDNPVWTALSTAQTHLRQGDGLACRYPSDVAPFAALETHTPDAWQALGRLLLPGEQVALLSEAPAAPGPQFGTQSVGVIHQMMAGGQALANVNRPDARTLAPADLKHPDSMTLTLADAQDMLDLAQKTKPGPFCARTREMGRYIGIRDQGRLVAMAGERMHPAGYVEISAVCVDQDWRGKGIAGRLISQLHARILQRGETPFLHVLSTNHNAIALYERLGFTLRKTFFLTLIGHAK</sequence>
<evidence type="ECO:0000313" key="4">
    <source>
        <dbReference type="EMBL" id="WMD21528.1"/>
    </source>
</evidence>
<protein>
    <submittedName>
        <fullName evidence="4">GNAT family N-acetyltransferase</fullName>
        <ecNumber evidence="4">2.3.1.-</ecNumber>
    </submittedName>
</protein>
<keyword evidence="2 4" id="KW-0012">Acyltransferase</keyword>
<organism evidence="4 5">
    <name type="scientific">Achromobacter seleniivolatilans</name>
    <dbReference type="NCBI Taxonomy" id="3047478"/>
    <lineage>
        <taxon>Bacteria</taxon>
        <taxon>Pseudomonadati</taxon>
        <taxon>Pseudomonadota</taxon>
        <taxon>Betaproteobacteria</taxon>
        <taxon>Burkholderiales</taxon>
        <taxon>Alcaligenaceae</taxon>
        <taxon>Achromobacter</taxon>
    </lineage>
</organism>
<keyword evidence="5" id="KW-1185">Reference proteome</keyword>
<dbReference type="InterPro" id="IPR016181">
    <property type="entry name" value="Acyl_CoA_acyltransferase"/>
</dbReference>
<dbReference type="CDD" id="cd04301">
    <property type="entry name" value="NAT_SF"/>
    <property type="match status" value="1"/>
</dbReference>
<name>A0ABY9M4H5_9BURK</name>
<feature type="domain" description="N-acetyltransferase" evidence="3">
    <location>
        <begin position="116"/>
        <end position="244"/>
    </location>
</feature>
<reference evidence="4 5" key="1">
    <citation type="submission" date="2023-08" db="EMBL/GenBank/DDBJ databases">
        <title>Achromobacter seleniivolatilans sp. nov., isolated from seleniferous soil.</title>
        <authorList>
            <person name="Zhang S."/>
            <person name="Li K."/>
            <person name="Peng J."/>
            <person name="Zhao Q."/>
            <person name="Wang H."/>
            <person name="Guo Y."/>
        </authorList>
    </citation>
    <scope>NUCLEOTIDE SEQUENCE [LARGE SCALE GENOMIC DNA]</scope>
    <source>
        <strain evidence="4 5">R39</strain>
    </source>
</reference>